<protein>
    <submittedName>
        <fullName evidence="2">Uncharacterized protein</fullName>
    </submittedName>
</protein>
<dbReference type="EMBL" id="NCVI01000019">
    <property type="protein sequence ID" value="ORO99398.1"/>
    <property type="molecule type" value="Genomic_DNA"/>
</dbReference>
<sequence length="231" mass="25954">MATLLTAVGNTIWDFQIKDFITIGISALALLFSGISLAVSFLSFRRNSTKLKVTQLIFRPTPLSEGALPNKLYLDREQDQSLWSQIPMVYLLVYLKIDNLSYTPISLNRVIINGNFVVTMANRFKFRESGLSLAHFASEDSHLQDLQRFGTAIPMSVTGLKKDDYNFITIGDRIEAKSTLEGVLIVQGSIDLYNAINDGNNQLEICTPDKNFKVDVEIAKTKIYNFDEGEK</sequence>
<dbReference type="EMBL" id="RJNH01000003">
    <property type="protein sequence ID" value="RSI61814.1"/>
    <property type="molecule type" value="Genomic_DNA"/>
</dbReference>
<keyword evidence="1" id="KW-0472">Membrane</keyword>
<gene>
    <name evidence="2" type="ORF">B7697_04440</name>
    <name evidence="3" type="ORF">D8865_04110</name>
</gene>
<evidence type="ECO:0000313" key="3">
    <source>
        <dbReference type="EMBL" id="RSI61814.1"/>
    </source>
</evidence>
<evidence type="ECO:0000313" key="2">
    <source>
        <dbReference type="EMBL" id="ORO99398.1"/>
    </source>
</evidence>
<evidence type="ECO:0000313" key="5">
    <source>
        <dbReference type="Proteomes" id="UP000278653"/>
    </source>
</evidence>
<accession>A0A1X1KJC1</accession>
<feature type="transmembrane region" description="Helical" evidence="1">
    <location>
        <begin position="20"/>
        <end position="42"/>
    </location>
</feature>
<keyword evidence="1" id="KW-0812">Transmembrane</keyword>
<dbReference type="AlphaFoldDB" id="A0A1X1KJC1"/>
<dbReference type="RefSeq" id="WP_020902267.1">
    <property type="nucleotide sequence ID" value="NZ_CAMHZT010000003.1"/>
</dbReference>
<dbReference type="Proteomes" id="UP000278653">
    <property type="component" value="Unassembled WGS sequence"/>
</dbReference>
<comment type="caution">
    <text evidence="2">The sequence shown here is derived from an EMBL/GenBank/DDBJ whole genome shotgun (WGS) entry which is preliminary data.</text>
</comment>
<proteinExistence type="predicted"/>
<organism evidence="2 4">
    <name type="scientific">Streptococcus mitis</name>
    <dbReference type="NCBI Taxonomy" id="28037"/>
    <lineage>
        <taxon>Bacteria</taxon>
        <taxon>Bacillati</taxon>
        <taxon>Bacillota</taxon>
        <taxon>Bacilli</taxon>
        <taxon>Lactobacillales</taxon>
        <taxon>Streptococcaceae</taxon>
        <taxon>Streptococcus</taxon>
        <taxon>Streptococcus mitis group</taxon>
    </lineage>
</organism>
<keyword evidence="1" id="KW-1133">Transmembrane helix</keyword>
<reference evidence="2" key="2">
    <citation type="submission" date="2017-04" db="EMBL/GenBank/DDBJ databases">
        <authorList>
            <person name="Afonso C.L."/>
            <person name="Miller P.J."/>
            <person name="Scott M.A."/>
            <person name="Spackman E."/>
            <person name="Goraichik I."/>
            <person name="Dimitrov K.M."/>
            <person name="Suarez D.L."/>
            <person name="Swayne D.E."/>
        </authorList>
    </citation>
    <scope>NUCLEOTIDE SEQUENCE</scope>
    <source>
        <strain evidence="2">RH_17024_08</strain>
    </source>
</reference>
<dbReference type="Proteomes" id="UP000193102">
    <property type="component" value="Unassembled WGS sequence"/>
</dbReference>
<evidence type="ECO:0000256" key="1">
    <source>
        <dbReference type="SAM" id="Phobius"/>
    </source>
</evidence>
<evidence type="ECO:0000313" key="4">
    <source>
        <dbReference type="Proteomes" id="UP000193102"/>
    </source>
</evidence>
<name>A0A1X1KJC1_STRMT</name>
<reference evidence="2 4" key="1">
    <citation type="journal article" date="2016" name="Eur. J. Clin. Microbiol. Infect. Dis.">
        <title>Whole genome sequencing as a tool for phylogenetic analysis of clinical strains of Mitis group streptococci.</title>
        <authorList>
            <person name="Rasmussen L.H."/>
            <person name="Dargis R."/>
            <person name="Hojholt K."/>
            <person name="Christensen J.J."/>
            <person name="Skovgaard O."/>
            <person name="Justesen U.S."/>
            <person name="Rosenvinge F.S."/>
            <person name="Moser C."/>
            <person name="Lukjancenko O."/>
            <person name="Rasmussen S."/>
            <person name="Nielsen X.C."/>
        </authorList>
    </citation>
    <scope>NUCLEOTIDE SEQUENCE [LARGE SCALE GENOMIC DNA]</scope>
    <source>
        <strain evidence="2 4">RH_17024_08</strain>
    </source>
</reference>
<reference evidence="3 5" key="3">
    <citation type="submission" date="2018-11" db="EMBL/GenBank/DDBJ databases">
        <title>Species Designations Belie Phenotypic and Genotypic Heterogeneity in Oral Streptococci.</title>
        <authorList>
            <person name="Velsko I."/>
        </authorList>
    </citation>
    <scope>NUCLEOTIDE SEQUENCE [LARGE SCALE GENOMIC DNA]</scope>
    <source>
        <strain evidence="3 5">BCC15</strain>
    </source>
</reference>